<accession>A0AAN7XQE8</accession>
<evidence type="ECO:0000313" key="1">
    <source>
        <dbReference type="EMBL" id="KAK5863935.1"/>
    </source>
</evidence>
<comment type="caution">
    <text evidence="1">The sequence shown here is derived from an EMBL/GenBank/DDBJ whole genome shotgun (WGS) entry which is preliminary data.</text>
</comment>
<keyword evidence="2" id="KW-1185">Reference proteome</keyword>
<sequence length="82" mass="8813">MLNNHVPSPPCHRQGGVSITAVSAQTQPNHRLLPHLSPSPTCATSVLPAEQTLTRLSQELKIVYLLLYAIVPPPAASCLLPR</sequence>
<dbReference type="EMBL" id="JAUZQC010000011">
    <property type="protein sequence ID" value="KAK5863935.1"/>
    <property type="molecule type" value="Genomic_DNA"/>
</dbReference>
<dbReference type="AlphaFoldDB" id="A0AAN7XQE8"/>
<gene>
    <name evidence="1" type="ORF">PBY51_000919</name>
</gene>
<organism evidence="1 2">
    <name type="scientific">Eleginops maclovinus</name>
    <name type="common">Patagonian blennie</name>
    <name type="synonym">Eleginus maclovinus</name>
    <dbReference type="NCBI Taxonomy" id="56733"/>
    <lineage>
        <taxon>Eukaryota</taxon>
        <taxon>Metazoa</taxon>
        <taxon>Chordata</taxon>
        <taxon>Craniata</taxon>
        <taxon>Vertebrata</taxon>
        <taxon>Euteleostomi</taxon>
        <taxon>Actinopterygii</taxon>
        <taxon>Neopterygii</taxon>
        <taxon>Teleostei</taxon>
        <taxon>Neoteleostei</taxon>
        <taxon>Acanthomorphata</taxon>
        <taxon>Eupercaria</taxon>
        <taxon>Perciformes</taxon>
        <taxon>Notothenioidei</taxon>
        <taxon>Eleginopidae</taxon>
        <taxon>Eleginops</taxon>
    </lineage>
</organism>
<reference evidence="1 2" key="1">
    <citation type="journal article" date="2023" name="Genes (Basel)">
        <title>Chromosome-Level Genome Assembly and Circadian Gene Repertoire of the Patagonia Blennie Eleginops maclovinus-The Closest Ancestral Proxy of Antarctic Cryonotothenioids.</title>
        <authorList>
            <person name="Cheng C.C."/>
            <person name="Rivera-Colon A.G."/>
            <person name="Minhas B.F."/>
            <person name="Wilson L."/>
            <person name="Rayamajhi N."/>
            <person name="Vargas-Chacoff L."/>
            <person name="Catchen J.M."/>
        </authorList>
    </citation>
    <scope>NUCLEOTIDE SEQUENCE [LARGE SCALE GENOMIC DNA]</scope>
    <source>
        <strain evidence="1">JMC-PN-2008</strain>
    </source>
</reference>
<protein>
    <submittedName>
        <fullName evidence="1">Uncharacterized protein</fullName>
    </submittedName>
</protein>
<dbReference type="Proteomes" id="UP001346869">
    <property type="component" value="Unassembled WGS sequence"/>
</dbReference>
<proteinExistence type="predicted"/>
<name>A0AAN7XQE8_ELEMC</name>
<evidence type="ECO:0000313" key="2">
    <source>
        <dbReference type="Proteomes" id="UP001346869"/>
    </source>
</evidence>
<reference evidence="1 2" key="2">
    <citation type="journal article" date="2023" name="Mol. Biol. Evol.">
        <title>Genomics of Secondarily Temperate Adaptation in the Only Non-Antarctic Icefish.</title>
        <authorList>
            <person name="Rivera-Colon A.G."/>
            <person name="Rayamajhi N."/>
            <person name="Minhas B.F."/>
            <person name="Madrigal G."/>
            <person name="Bilyk K.T."/>
            <person name="Yoon V."/>
            <person name="Hune M."/>
            <person name="Gregory S."/>
            <person name="Cheng C.H.C."/>
            <person name="Catchen J.M."/>
        </authorList>
    </citation>
    <scope>NUCLEOTIDE SEQUENCE [LARGE SCALE GENOMIC DNA]</scope>
    <source>
        <strain evidence="1">JMC-PN-2008</strain>
    </source>
</reference>